<dbReference type="InterPro" id="IPR014001">
    <property type="entry name" value="Helicase_ATP-bd"/>
</dbReference>
<dbReference type="RefSeq" id="WP_307502384.1">
    <property type="nucleotide sequence ID" value="NZ_BAAACE010000029.1"/>
</dbReference>
<evidence type="ECO:0000313" key="2">
    <source>
        <dbReference type="EMBL" id="MDQ0555345.1"/>
    </source>
</evidence>
<dbReference type="PROSITE" id="PS51192">
    <property type="entry name" value="HELICASE_ATP_BIND_1"/>
    <property type="match status" value="1"/>
</dbReference>
<gene>
    <name evidence="2" type="ORF">QOZ92_000458</name>
</gene>
<feature type="domain" description="Helicase ATP-binding" evidence="1">
    <location>
        <begin position="1"/>
        <end position="94"/>
    </location>
</feature>
<protein>
    <recommendedName>
        <fullName evidence="1">Helicase ATP-binding domain-containing protein</fullName>
    </recommendedName>
</protein>
<reference evidence="2 3" key="1">
    <citation type="submission" date="2023-07" db="EMBL/GenBank/DDBJ databases">
        <title>Genomic Encyclopedia of Type Strains, Phase IV (KMG-IV): sequencing the most valuable type-strain genomes for metagenomic binning, comparative biology and taxonomic classification.</title>
        <authorList>
            <person name="Goeker M."/>
        </authorList>
    </citation>
    <scope>NUCLEOTIDE SEQUENCE [LARGE SCALE GENOMIC DNA]</scope>
    <source>
        <strain evidence="2 3">DSM 15049</strain>
    </source>
</reference>
<evidence type="ECO:0000313" key="3">
    <source>
        <dbReference type="Proteomes" id="UP001232584"/>
    </source>
</evidence>
<dbReference type="Pfam" id="PF04851">
    <property type="entry name" value="ResIII"/>
    <property type="match status" value="1"/>
</dbReference>
<comment type="caution">
    <text evidence="2">The sequence shown here is derived from an EMBL/GenBank/DDBJ whole genome shotgun (WGS) entry which is preliminary data.</text>
</comment>
<proteinExistence type="predicted"/>
<sequence length="488" mass="58056">MLVITYSTLGMLLEHESGKEIIKYYNLIVFDEIHNLFLYAGKYDNDNNGYKYSRVLQNLNNIISNKTLILGLTATLVNTEYRLGEYNVKSKIMFNKNELEQIISYTEDEKFYINHAPNIIKAYILNKYGVFGKGEKLLIYTNFNKTSEKYKKLFTKYGIKAEWLCSKNTKEKDSNELKMNESQFDLRKQLLEGNNNIKRGILPDDIDVLIINAAYETGWNLYDDRIQHVIIDDTKDYTWIQARNRVRHNIKKLYVKGFYMELQDPEGAYSRCERIGQYNKYEPVDDYCYSAIYNKLMKRGKNIENFLYVPDLIEKLDKKYFNVRLTPAMKEEIKEKYGVVYVDKKDVTWETVSEDLKFYGHIVHTTNNYGTWIFDLKDIKGYMKNNDIEKITHEILEKYRKYLNKEGKKMSEKEELYNYLKTLETIPLNKNQQKELKNRLNFRVDGKQQKTAGKISVELKKKDIPFKIESKRLTINSKKDTYWIVDRI</sequence>
<name>A0ABU0MWR8_9FIRM</name>
<dbReference type="InterPro" id="IPR006935">
    <property type="entry name" value="Helicase/UvrB_N"/>
</dbReference>
<accession>A0ABU0MWR8</accession>
<dbReference type="InterPro" id="IPR027417">
    <property type="entry name" value="P-loop_NTPase"/>
</dbReference>
<organism evidence="2 3">
    <name type="scientific">Paraclostridium ghonii</name>
    <dbReference type="NCBI Taxonomy" id="29358"/>
    <lineage>
        <taxon>Bacteria</taxon>
        <taxon>Bacillati</taxon>
        <taxon>Bacillota</taxon>
        <taxon>Clostridia</taxon>
        <taxon>Peptostreptococcales</taxon>
        <taxon>Peptostreptococcaceae</taxon>
        <taxon>Paraclostridium</taxon>
    </lineage>
</organism>
<evidence type="ECO:0000259" key="1">
    <source>
        <dbReference type="PROSITE" id="PS51192"/>
    </source>
</evidence>
<dbReference type="Gene3D" id="3.40.50.300">
    <property type="entry name" value="P-loop containing nucleotide triphosphate hydrolases"/>
    <property type="match status" value="1"/>
</dbReference>
<dbReference type="Proteomes" id="UP001232584">
    <property type="component" value="Unassembled WGS sequence"/>
</dbReference>
<dbReference type="SUPFAM" id="SSF52540">
    <property type="entry name" value="P-loop containing nucleoside triphosphate hydrolases"/>
    <property type="match status" value="1"/>
</dbReference>
<dbReference type="EMBL" id="JAUSWG010000002">
    <property type="protein sequence ID" value="MDQ0555345.1"/>
    <property type="molecule type" value="Genomic_DNA"/>
</dbReference>
<keyword evidence="3" id="KW-1185">Reference proteome</keyword>